<proteinExistence type="predicted"/>
<dbReference type="AlphaFoldDB" id="A0A7W5GFS9"/>
<keyword evidence="1" id="KW-0732">Signal</keyword>
<dbReference type="PANTHER" id="PTHR35535:SF2">
    <property type="entry name" value="DUF306 DOMAIN-CONTAINING PROTEIN"/>
    <property type="match status" value="1"/>
</dbReference>
<dbReference type="Proteomes" id="UP000543579">
    <property type="component" value="Unassembled WGS sequence"/>
</dbReference>
<reference evidence="3 4" key="1">
    <citation type="submission" date="2020-08" db="EMBL/GenBank/DDBJ databases">
        <title>Genomic Encyclopedia of Type Strains, Phase III (KMG-III): the genomes of soil and plant-associated and newly described type strains.</title>
        <authorList>
            <person name="Whitman W."/>
        </authorList>
    </citation>
    <scope>NUCLEOTIDE SEQUENCE [LARGE SCALE GENOMIC DNA]</scope>
    <source>
        <strain evidence="3 4">CECT 8356</strain>
    </source>
</reference>
<organism evidence="3 4">
    <name type="scientific">Microbacterium proteolyticum</name>
    <dbReference type="NCBI Taxonomy" id="1572644"/>
    <lineage>
        <taxon>Bacteria</taxon>
        <taxon>Bacillati</taxon>
        <taxon>Actinomycetota</taxon>
        <taxon>Actinomycetes</taxon>
        <taxon>Micrococcales</taxon>
        <taxon>Microbacteriaceae</taxon>
        <taxon>Microbacterium</taxon>
    </lineage>
</organism>
<dbReference type="InterPro" id="IPR053147">
    <property type="entry name" value="Hsp_HslJ-like"/>
</dbReference>
<dbReference type="EMBL" id="JACHXY010000001">
    <property type="protein sequence ID" value="MBB3157853.1"/>
    <property type="molecule type" value="Genomic_DNA"/>
</dbReference>
<dbReference type="InterPro" id="IPR038670">
    <property type="entry name" value="HslJ-like_sf"/>
</dbReference>
<feature type="signal peptide" evidence="1">
    <location>
        <begin position="1"/>
        <end position="20"/>
    </location>
</feature>
<feature type="chain" id="PRO_5038547843" evidence="1">
    <location>
        <begin position="21"/>
        <end position="242"/>
    </location>
</feature>
<dbReference type="InterPro" id="IPR005184">
    <property type="entry name" value="DUF306_Meta_HslJ"/>
</dbReference>
<dbReference type="RefSeq" id="WP_183419231.1">
    <property type="nucleotide sequence ID" value="NZ_JACHXY010000001.1"/>
</dbReference>
<comment type="caution">
    <text evidence="3">The sequence shown here is derived from an EMBL/GenBank/DDBJ whole genome shotgun (WGS) entry which is preliminary data.</text>
</comment>
<evidence type="ECO:0000256" key="1">
    <source>
        <dbReference type="SAM" id="SignalP"/>
    </source>
</evidence>
<feature type="domain" description="DUF306" evidence="2">
    <location>
        <begin position="47"/>
        <end position="131"/>
    </location>
</feature>
<keyword evidence="3" id="KW-0346">Stress response</keyword>
<feature type="domain" description="DUF306" evidence="2">
    <location>
        <begin position="159"/>
        <end position="232"/>
    </location>
</feature>
<sequence>MRRVAVAVLTAVMLVPLVSACAPTPTASPQSESPRADDIVGTWTVDGAFDTPEHPFVAFADDGRWTASDGCNRVNGTWDLSPSGVLTTTAGPHTLMWCDGVQLPVAVALADSASVEGDTLTVTSSQDATVTELVRTDDSDIGLQGVPIGYWVAIPGVAAPFLSISADGTYTGNDGCNVINGTWEASPDGTISLTPGATTLMACPDTDNWLNAAGGVSLRNGTLTVQDAQGEVLGQLTSPPDT</sequence>
<evidence type="ECO:0000313" key="4">
    <source>
        <dbReference type="Proteomes" id="UP000543579"/>
    </source>
</evidence>
<evidence type="ECO:0000313" key="3">
    <source>
        <dbReference type="EMBL" id="MBB3157853.1"/>
    </source>
</evidence>
<dbReference type="Pfam" id="PF03724">
    <property type="entry name" value="META"/>
    <property type="match status" value="2"/>
</dbReference>
<evidence type="ECO:0000259" key="2">
    <source>
        <dbReference type="Pfam" id="PF03724"/>
    </source>
</evidence>
<dbReference type="PANTHER" id="PTHR35535">
    <property type="entry name" value="HEAT SHOCK PROTEIN HSLJ"/>
    <property type="match status" value="1"/>
</dbReference>
<protein>
    <submittedName>
        <fullName evidence="3">Heat shock protein HslJ</fullName>
    </submittedName>
</protein>
<dbReference type="PROSITE" id="PS51257">
    <property type="entry name" value="PROKAR_LIPOPROTEIN"/>
    <property type="match status" value="1"/>
</dbReference>
<accession>A0A7W5GFS9</accession>
<gene>
    <name evidence="3" type="ORF">FHS07_001537</name>
</gene>
<dbReference type="Gene3D" id="2.40.128.270">
    <property type="match status" value="2"/>
</dbReference>
<name>A0A7W5GFS9_9MICO</name>